<dbReference type="EMBL" id="CM007900">
    <property type="protein sequence ID" value="OTG09388.1"/>
    <property type="molecule type" value="Genomic_DNA"/>
</dbReference>
<dbReference type="SUPFAM" id="SSF51569">
    <property type="entry name" value="Aldolase"/>
    <property type="match status" value="1"/>
</dbReference>
<accession>A0A251TE86</accession>
<sequence>MKIMREERIRDSGRWFQPWCQPEFQRSDQFQGLTSKGARFSNHNSGIRVDTVLNTKDAENAKKVEEKFIMSPAVVKGCILDQDSDDLQHIPGVMTPTECMRFMS</sequence>
<dbReference type="PANTHER" id="PTHR30246:SF1">
    <property type="entry name" value="2-DEHYDRO-3-DEOXY-6-PHOSPHOGALACTONATE ALDOLASE-RELATED"/>
    <property type="match status" value="1"/>
</dbReference>
<dbReference type="PANTHER" id="PTHR30246">
    <property type="entry name" value="2-KETO-3-DEOXY-6-PHOSPHOGLUCONATE ALDOLASE"/>
    <property type="match status" value="1"/>
</dbReference>
<dbReference type="InterPro" id="IPR000887">
    <property type="entry name" value="Aldlse_KDPG_KHG"/>
</dbReference>
<evidence type="ECO:0000313" key="6">
    <source>
        <dbReference type="EMBL" id="OTG09388.1"/>
    </source>
</evidence>
<keyword evidence="4" id="KW-0456">Lyase</keyword>
<evidence type="ECO:0000256" key="1">
    <source>
        <dbReference type="ARBA" id="ARBA00004761"/>
    </source>
</evidence>
<comment type="pathway">
    <text evidence="1">Carbohydrate acid metabolism.</text>
</comment>
<evidence type="ECO:0000256" key="2">
    <source>
        <dbReference type="ARBA" id="ARBA00006906"/>
    </source>
</evidence>
<dbReference type="InParanoid" id="A0A251TE86"/>
<protein>
    <submittedName>
        <fullName evidence="6">Putative aldolase-type TIM barrel</fullName>
    </submittedName>
</protein>
<proteinExistence type="inferred from homology"/>
<keyword evidence="7" id="KW-1185">Reference proteome</keyword>
<evidence type="ECO:0000256" key="5">
    <source>
        <dbReference type="ARBA" id="ARBA00023277"/>
    </source>
</evidence>
<dbReference type="GO" id="GO:0016832">
    <property type="term" value="F:aldehyde-lyase activity"/>
    <property type="evidence" value="ECO:0000318"/>
    <property type="project" value="GO_Central"/>
</dbReference>
<dbReference type="InterPro" id="IPR013785">
    <property type="entry name" value="Aldolase_TIM"/>
</dbReference>
<comment type="subunit">
    <text evidence="3">Homotrimer.</text>
</comment>
<evidence type="ECO:0000313" key="7">
    <source>
        <dbReference type="Proteomes" id="UP000215914"/>
    </source>
</evidence>
<reference evidence="7" key="1">
    <citation type="journal article" date="2017" name="Nature">
        <title>The sunflower genome provides insights into oil metabolism, flowering and Asterid evolution.</title>
        <authorList>
            <person name="Badouin H."/>
            <person name="Gouzy J."/>
            <person name="Grassa C.J."/>
            <person name="Murat F."/>
            <person name="Staton S.E."/>
            <person name="Cottret L."/>
            <person name="Lelandais-Briere C."/>
            <person name="Owens G.L."/>
            <person name="Carrere S."/>
            <person name="Mayjonade B."/>
            <person name="Legrand L."/>
            <person name="Gill N."/>
            <person name="Kane N.C."/>
            <person name="Bowers J.E."/>
            <person name="Hubner S."/>
            <person name="Bellec A."/>
            <person name="Berard A."/>
            <person name="Berges H."/>
            <person name="Blanchet N."/>
            <person name="Boniface M.C."/>
            <person name="Brunel D."/>
            <person name="Catrice O."/>
            <person name="Chaidir N."/>
            <person name="Claudel C."/>
            <person name="Donnadieu C."/>
            <person name="Faraut T."/>
            <person name="Fievet G."/>
            <person name="Helmstetter N."/>
            <person name="King M."/>
            <person name="Knapp S.J."/>
            <person name="Lai Z."/>
            <person name="Le Paslier M.C."/>
            <person name="Lippi Y."/>
            <person name="Lorenzon L."/>
            <person name="Mandel J.R."/>
            <person name="Marage G."/>
            <person name="Marchand G."/>
            <person name="Marquand E."/>
            <person name="Bret-Mestries E."/>
            <person name="Morien E."/>
            <person name="Nambeesan S."/>
            <person name="Nguyen T."/>
            <person name="Pegot-Espagnet P."/>
            <person name="Pouilly N."/>
            <person name="Raftis F."/>
            <person name="Sallet E."/>
            <person name="Schiex T."/>
            <person name="Thomas J."/>
            <person name="Vandecasteele C."/>
            <person name="Vares D."/>
            <person name="Vear F."/>
            <person name="Vautrin S."/>
            <person name="Crespi M."/>
            <person name="Mangin B."/>
            <person name="Burke J.M."/>
            <person name="Salse J."/>
            <person name="Munos S."/>
            <person name="Vincourt P."/>
            <person name="Rieseberg L.H."/>
            <person name="Langlade N.B."/>
        </authorList>
    </citation>
    <scope>NUCLEOTIDE SEQUENCE [LARGE SCALE GENOMIC DNA]</scope>
    <source>
        <strain evidence="7">cv. SF193</strain>
    </source>
</reference>
<dbReference type="Proteomes" id="UP000215914">
    <property type="component" value="Chromosome 11"/>
</dbReference>
<organism evidence="6 7">
    <name type="scientific">Helianthus annuus</name>
    <name type="common">Common sunflower</name>
    <dbReference type="NCBI Taxonomy" id="4232"/>
    <lineage>
        <taxon>Eukaryota</taxon>
        <taxon>Viridiplantae</taxon>
        <taxon>Streptophyta</taxon>
        <taxon>Embryophyta</taxon>
        <taxon>Tracheophyta</taxon>
        <taxon>Spermatophyta</taxon>
        <taxon>Magnoliopsida</taxon>
        <taxon>eudicotyledons</taxon>
        <taxon>Gunneridae</taxon>
        <taxon>Pentapetalae</taxon>
        <taxon>asterids</taxon>
        <taxon>campanulids</taxon>
        <taxon>Asterales</taxon>
        <taxon>Asteraceae</taxon>
        <taxon>Asteroideae</taxon>
        <taxon>Heliantheae alliance</taxon>
        <taxon>Heliantheae</taxon>
        <taxon>Helianthus</taxon>
    </lineage>
</organism>
<gene>
    <name evidence="6" type="ORF">HannXRQ_Chr11g0352371</name>
</gene>
<evidence type="ECO:0000256" key="4">
    <source>
        <dbReference type="ARBA" id="ARBA00023239"/>
    </source>
</evidence>
<evidence type="ECO:0000256" key="3">
    <source>
        <dbReference type="ARBA" id="ARBA00011233"/>
    </source>
</evidence>
<dbReference type="Gene3D" id="3.20.20.70">
    <property type="entry name" value="Aldolase class I"/>
    <property type="match status" value="1"/>
</dbReference>
<name>A0A251TE86_HELAN</name>
<dbReference type="AlphaFoldDB" id="A0A251TE86"/>
<keyword evidence="5" id="KW-0119">Carbohydrate metabolism</keyword>
<comment type="similarity">
    <text evidence="2">Belongs to the KHG/KDPG aldolase family.</text>
</comment>